<sequence length="222" mass="24595">MELIEAVKNRHSVRRYQKKPIESEMLSALQEEINACNQKSGLHIQLVTGEPNAFRSLMAHYGNFSGVTNYIALVGTKGKHLEELCGYYGERLVLNAQQLGLNTCWAAMTYKKVPGAFVVRKGERLVAVIALGYGETQGTAHKTKSIEAVSNAAEDSPKWFQNGVELALLAPTAVNQQKFYLKLDGENRVTAKAGMGLYSKIDLGIVKYHFEIGADKKNFIWA</sequence>
<reference evidence="4" key="1">
    <citation type="submission" date="2020-08" db="EMBL/GenBank/DDBJ databases">
        <title>Genome public.</title>
        <authorList>
            <person name="Liu C."/>
            <person name="Sun Q."/>
        </authorList>
    </citation>
    <scope>NUCLEOTIDE SEQUENCE</scope>
    <source>
        <strain evidence="4">NSJ-15</strain>
    </source>
</reference>
<dbReference type="RefSeq" id="WP_187536189.1">
    <property type="nucleotide sequence ID" value="NZ_JACRTL010000001.1"/>
</dbReference>
<evidence type="ECO:0000313" key="5">
    <source>
        <dbReference type="Proteomes" id="UP000632659"/>
    </source>
</evidence>
<evidence type="ECO:0000256" key="1">
    <source>
        <dbReference type="ARBA" id="ARBA00007118"/>
    </source>
</evidence>
<dbReference type="EMBL" id="JACRTL010000001">
    <property type="protein sequence ID" value="MBC8609931.1"/>
    <property type="molecule type" value="Genomic_DNA"/>
</dbReference>
<feature type="domain" description="Putative nitroreductase TM1586" evidence="3">
    <location>
        <begin position="2"/>
        <end position="214"/>
    </location>
</feature>
<gene>
    <name evidence="4" type="ORF">H8702_02195</name>
</gene>
<evidence type="ECO:0000313" key="4">
    <source>
        <dbReference type="EMBL" id="MBC8609931.1"/>
    </source>
</evidence>
<keyword evidence="2" id="KW-0560">Oxidoreductase</keyword>
<dbReference type="InterPro" id="IPR029478">
    <property type="entry name" value="TM1586_NiRdase"/>
</dbReference>
<keyword evidence="5" id="KW-1185">Reference proteome</keyword>
<name>A0A8J6PCF9_9FIRM</name>
<dbReference type="PANTHER" id="PTHR43673">
    <property type="entry name" value="NAD(P)H NITROREDUCTASE YDGI-RELATED"/>
    <property type="match status" value="1"/>
</dbReference>
<comment type="similarity">
    <text evidence="1">Belongs to the nitroreductase family.</text>
</comment>
<dbReference type="PANTHER" id="PTHR43673:SF10">
    <property type="entry name" value="NADH DEHYDROGENASE_NAD(P)H NITROREDUCTASE XCC3605-RELATED"/>
    <property type="match status" value="1"/>
</dbReference>
<dbReference type="Gene3D" id="3.40.109.30">
    <property type="entry name" value="putative nitroreductase (tm1586), domain 2"/>
    <property type="match status" value="1"/>
</dbReference>
<comment type="caution">
    <text evidence="4">The sequence shown here is derived from an EMBL/GenBank/DDBJ whole genome shotgun (WGS) entry which is preliminary data.</text>
</comment>
<dbReference type="InterPro" id="IPR000415">
    <property type="entry name" value="Nitroreductase-like"/>
</dbReference>
<protein>
    <submittedName>
        <fullName evidence="4">Nitroreductase</fullName>
    </submittedName>
</protein>
<evidence type="ECO:0000256" key="2">
    <source>
        <dbReference type="ARBA" id="ARBA00023002"/>
    </source>
</evidence>
<dbReference type="Pfam" id="PF14512">
    <property type="entry name" value="TM1586_NiRdase"/>
    <property type="match status" value="1"/>
</dbReference>
<accession>A0A8J6PCF9</accession>
<organism evidence="4 5">
    <name type="scientific">Massiliimalia timonensis</name>
    <dbReference type="NCBI Taxonomy" id="1987501"/>
    <lineage>
        <taxon>Bacteria</taxon>
        <taxon>Bacillati</taxon>
        <taxon>Bacillota</taxon>
        <taxon>Clostridia</taxon>
        <taxon>Eubacteriales</taxon>
        <taxon>Oscillospiraceae</taxon>
        <taxon>Massiliimalia</taxon>
    </lineage>
</organism>
<dbReference type="GO" id="GO:0016491">
    <property type="term" value="F:oxidoreductase activity"/>
    <property type="evidence" value="ECO:0007669"/>
    <property type="project" value="UniProtKB-KW"/>
</dbReference>
<dbReference type="Proteomes" id="UP000632659">
    <property type="component" value="Unassembled WGS sequence"/>
</dbReference>
<dbReference type="CDD" id="cd02062">
    <property type="entry name" value="Nitro_FMN_reductase"/>
    <property type="match status" value="1"/>
</dbReference>
<proteinExistence type="inferred from homology"/>
<evidence type="ECO:0000259" key="3">
    <source>
        <dbReference type="Pfam" id="PF14512"/>
    </source>
</evidence>
<dbReference type="Gene3D" id="3.40.109.10">
    <property type="entry name" value="NADH Oxidase"/>
    <property type="match status" value="1"/>
</dbReference>
<dbReference type="AlphaFoldDB" id="A0A8J6PCF9"/>
<dbReference type="SUPFAM" id="SSF55469">
    <property type="entry name" value="FMN-dependent nitroreductase-like"/>
    <property type="match status" value="1"/>
</dbReference>